<feature type="binding site" evidence="7">
    <location>
        <position position="243"/>
    </location>
    <ligand>
        <name>Zn(2+)</name>
        <dbReference type="ChEBI" id="CHEBI:29105"/>
        <label>2</label>
        <note>catalytic</note>
    </ligand>
</feature>
<dbReference type="Pfam" id="PF00413">
    <property type="entry name" value="Peptidase_M10"/>
    <property type="match status" value="1"/>
</dbReference>
<keyword evidence="10" id="KW-1185">Reference proteome</keyword>
<dbReference type="SUPFAM" id="SSF47090">
    <property type="entry name" value="PGBD-like"/>
    <property type="match status" value="1"/>
</dbReference>
<feature type="binding site" evidence="7">
    <location>
        <position position="179"/>
    </location>
    <ligand>
        <name>Zn(2+)</name>
        <dbReference type="ChEBI" id="CHEBI:29105"/>
        <label>1</label>
    </ligand>
</feature>
<gene>
    <name evidence="9" type="ORF">TPAR_02732</name>
</gene>
<dbReference type="GO" id="GO:0008270">
    <property type="term" value="F:zinc ion binding"/>
    <property type="evidence" value="ECO:0007669"/>
    <property type="project" value="InterPro"/>
</dbReference>
<evidence type="ECO:0000256" key="5">
    <source>
        <dbReference type="ARBA" id="ARBA00023049"/>
    </source>
</evidence>
<dbReference type="AlphaFoldDB" id="A0A2S4L3R2"/>
<keyword evidence="2 7" id="KW-0479">Metal-binding</keyword>
<feature type="binding site" evidence="7">
    <location>
        <position position="208"/>
    </location>
    <ligand>
        <name>Zn(2+)</name>
        <dbReference type="ChEBI" id="CHEBI:29105"/>
        <label>1</label>
    </ligand>
</feature>
<dbReference type="CDD" id="cd22954">
    <property type="entry name" value="PLL_lectin"/>
    <property type="match status" value="1"/>
</dbReference>
<dbReference type="Gene3D" id="3.40.390.10">
    <property type="entry name" value="Collagenase (Catalytic Domain)"/>
    <property type="match status" value="1"/>
</dbReference>
<evidence type="ECO:0000256" key="1">
    <source>
        <dbReference type="ARBA" id="ARBA00022670"/>
    </source>
</evidence>
<comment type="caution">
    <text evidence="9">The sequence shown here is derived from an EMBL/GenBank/DDBJ whole genome shotgun (WGS) entry which is preliminary data.</text>
</comment>
<feature type="binding site" evidence="7">
    <location>
        <position position="213"/>
    </location>
    <ligand>
        <name>Ca(2+)</name>
        <dbReference type="ChEBI" id="CHEBI:29108"/>
        <label>3</label>
    </ligand>
</feature>
<evidence type="ECO:0000256" key="2">
    <source>
        <dbReference type="ARBA" id="ARBA00022723"/>
    </source>
</evidence>
<dbReference type="SMART" id="SM00235">
    <property type="entry name" value="ZnMc"/>
    <property type="match status" value="1"/>
</dbReference>
<feature type="binding site" evidence="7">
    <location>
        <position position="233"/>
    </location>
    <ligand>
        <name>Zn(2+)</name>
        <dbReference type="ChEBI" id="CHEBI:29105"/>
        <label>2</label>
        <note>catalytic</note>
    </ligand>
</feature>
<dbReference type="GO" id="GO:0006508">
    <property type="term" value="P:proteolysis"/>
    <property type="evidence" value="ECO:0007669"/>
    <property type="project" value="UniProtKB-KW"/>
</dbReference>
<feature type="active site" evidence="6">
    <location>
        <position position="234"/>
    </location>
</feature>
<dbReference type="InterPro" id="IPR058502">
    <property type="entry name" value="PLL-like_beta-prop"/>
</dbReference>
<dbReference type="Gene3D" id="2.120.10.70">
    <property type="entry name" value="Fucose-specific lectin"/>
    <property type="match status" value="2"/>
</dbReference>
<reference evidence="9 10" key="1">
    <citation type="submission" date="2018-01" db="EMBL/GenBank/DDBJ databases">
        <title>Harnessing the power of phylogenomics to disentangle the directionality and signatures of interkingdom host jumping in the parasitic fungal genus Tolypocladium.</title>
        <authorList>
            <person name="Quandt C.A."/>
            <person name="Patterson W."/>
            <person name="Spatafora J.W."/>
        </authorList>
    </citation>
    <scope>NUCLEOTIDE SEQUENCE [LARGE SCALE GENOMIC DNA]</scope>
    <source>
        <strain evidence="9 10">NRBC 100945</strain>
    </source>
</reference>
<dbReference type="InterPro" id="IPR036365">
    <property type="entry name" value="PGBD-like_sf"/>
</dbReference>
<keyword evidence="3" id="KW-0378">Hydrolase</keyword>
<evidence type="ECO:0000256" key="4">
    <source>
        <dbReference type="ARBA" id="ARBA00022833"/>
    </source>
</evidence>
<dbReference type="SUPFAM" id="SSF55486">
    <property type="entry name" value="Metalloproteases ('zincins'), catalytic domain"/>
    <property type="match status" value="1"/>
</dbReference>
<dbReference type="EMBL" id="PKSG01000277">
    <property type="protein sequence ID" value="POR37065.1"/>
    <property type="molecule type" value="Genomic_DNA"/>
</dbReference>
<feature type="binding site" evidence="7">
    <location>
        <position position="237"/>
    </location>
    <ligand>
        <name>Zn(2+)</name>
        <dbReference type="ChEBI" id="CHEBI:29105"/>
        <label>2</label>
        <note>catalytic</note>
    </ligand>
</feature>
<evidence type="ECO:0000256" key="7">
    <source>
        <dbReference type="PIRSR" id="PIRSR621190-2"/>
    </source>
</evidence>
<feature type="binding site" description="in inhibited form" evidence="7">
    <location>
        <position position="99"/>
    </location>
    <ligand>
        <name>Zn(2+)</name>
        <dbReference type="ChEBI" id="CHEBI:29105"/>
        <label>2</label>
        <note>catalytic</note>
    </ligand>
</feature>
<evidence type="ECO:0000256" key="6">
    <source>
        <dbReference type="PIRSR" id="PIRSR621190-1"/>
    </source>
</evidence>
<feature type="binding site" evidence="7">
    <location>
        <position position="189"/>
    </location>
    <ligand>
        <name>Zn(2+)</name>
        <dbReference type="ChEBI" id="CHEBI:29105"/>
        <label>1</label>
    </ligand>
</feature>
<dbReference type="PRINTS" id="PR00138">
    <property type="entry name" value="MATRIXIN"/>
</dbReference>
<feature type="binding site" evidence="7">
    <location>
        <position position="211"/>
    </location>
    <ligand>
        <name>Ca(2+)</name>
        <dbReference type="ChEBI" id="CHEBI:29108"/>
        <label>1</label>
    </ligand>
</feature>
<dbReference type="PANTHER" id="PTHR10201">
    <property type="entry name" value="MATRIX METALLOPROTEINASE"/>
    <property type="match status" value="1"/>
</dbReference>
<dbReference type="GO" id="GO:0030198">
    <property type="term" value="P:extracellular matrix organization"/>
    <property type="evidence" value="ECO:0007669"/>
    <property type="project" value="TreeGrafter"/>
</dbReference>
<comment type="cofactor">
    <cofactor evidence="7">
        <name>Zn(2+)</name>
        <dbReference type="ChEBI" id="CHEBI:29105"/>
    </cofactor>
    <text evidence="7">Binds 2 Zn(2+) ions per subunit.</text>
</comment>
<evidence type="ECO:0000313" key="9">
    <source>
        <dbReference type="EMBL" id="POR37065.1"/>
    </source>
</evidence>
<dbReference type="Pfam" id="PF26607">
    <property type="entry name" value="DUF8189"/>
    <property type="match status" value="1"/>
</dbReference>
<accession>A0A2S4L3R2</accession>
<dbReference type="Pfam" id="PF01471">
    <property type="entry name" value="PG_binding_1"/>
    <property type="match status" value="1"/>
</dbReference>
<feature type="binding site" evidence="7">
    <location>
        <position position="210"/>
    </location>
    <ligand>
        <name>Ca(2+)</name>
        <dbReference type="ChEBI" id="CHEBI:29108"/>
        <label>3</label>
    </ligand>
</feature>
<dbReference type="InterPro" id="IPR001818">
    <property type="entry name" value="Pept_M10_metallopeptidase"/>
</dbReference>
<keyword evidence="5" id="KW-0482">Metalloprotease</keyword>
<dbReference type="InterPro" id="IPR021190">
    <property type="entry name" value="Pept_M10A"/>
</dbReference>
<dbReference type="OrthoDB" id="406838at2759"/>
<keyword evidence="1" id="KW-0645">Protease</keyword>
<dbReference type="GO" id="GO:0004222">
    <property type="term" value="F:metalloendopeptidase activity"/>
    <property type="evidence" value="ECO:0007669"/>
    <property type="project" value="InterPro"/>
</dbReference>
<evidence type="ECO:0000256" key="3">
    <source>
        <dbReference type="ARBA" id="ARBA00022801"/>
    </source>
</evidence>
<dbReference type="STRING" id="94208.A0A2S4L3R2"/>
<evidence type="ECO:0000313" key="10">
    <source>
        <dbReference type="Proteomes" id="UP000237481"/>
    </source>
</evidence>
<keyword evidence="4 7" id="KW-0862">Zinc</keyword>
<dbReference type="InterPro" id="IPR024079">
    <property type="entry name" value="MetalloPept_cat_dom_sf"/>
</dbReference>
<protein>
    <submittedName>
        <fullName evidence="9">Carbohydrate-binding protein</fullName>
    </submittedName>
</protein>
<proteinExistence type="predicted"/>
<dbReference type="GO" id="GO:0030574">
    <property type="term" value="P:collagen catabolic process"/>
    <property type="evidence" value="ECO:0007669"/>
    <property type="project" value="TreeGrafter"/>
</dbReference>
<feature type="domain" description="Peptidase metallopeptidase" evidence="8">
    <location>
        <begin position="112"/>
        <end position="278"/>
    </location>
</feature>
<dbReference type="Proteomes" id="UP000237481">
    <property type="component" value="Unassembled WGS sequence"/>
</dbReference>
<evidence type="ECO:0000259" key="8">
    <source>
        <dbReference type="SMART" id="SM00235"/>
    </source>
</evidence>
<dbReference type="InterPro" id="IPR002477">
    <property type="entry name" value="Peptidoglycan-bd-like"/>
</dbReference>
<sequence length="603" mass="65294">MPSKSSADYPTPGDAVKVPVTVSKIKAVPTFCSGDKCDVTEVHNYLKHYGYMPLSASASSTVVGEETTTALKAFQEFFGLKVDGIFGPDTRKAMTEERCGFPDVTQSVDFTVLGPWKDRNIKYCFGKQSSQLDANVCKAAIRRAIKTWTDAGVGLTATEVAATDNPEVFIEFRPANDPDHSMVGGVLAHADFPPGYSVIVNGLPLPVHYDDQEHKWVDGAVADSFDIETVGLHEFGHILGLAHSSVAGSIMYPSVSPNLLKRVLTEDDRNAIRNLYPTWRNLGGLYYGLPAVTSWAPGRTDVFVRGTNNAVYHKWQNGGGTAWGPSETGYENLGGTIYGNVTAVSWGNNRIDLFALGTDNACWHKWWDGAAWRGWESLGGAIIGDICAVSWVANRLDLFVRGMNNGVFHKAWNGSAWLPSVSGWTNLGGVILGSPKAVCWGPNRIDVLVRGTNNGVYQKTWNGTTWQPSVLGWQSLGGTVMDDITPVSTAPNRLDLFVQGTNNSVYQKSWNGSAWVPSATGWTSLGGVVMSRPSAVAWGGNKISLAVQGTDNAVYTKEWNGSTWVDWHSIGGVITDSPVVDPRGGDRMAIYVRGTNASMYTYD</sequence>
<organism evidence="9 10">
    <name type="scientific">Tolypocladium paradoxum</name>
    <dbReference type="NCBI Taxonomy" id="94208"/>
    <lineage>
        <taxon>Eukaryota</taxon>
        <taxon>Fungi</taxon>
        <taxon>Dikarya</taxon>
        <taxon>Ascomycota</taxon>
        <taxon>Pezizomycotina</taxon>
        <taxon>Sordariomycetes</taxon>
        <taxon>Hypocreomycetidae</taxon>
        <taxon>Hypocreales</taxon>
        <taxon>Ophiocordycipitaceae</taxon>
        <taxon>Tolypocladium</taxon>
    </lineage>
</organism>
<keyword evidence="7" id="KW-0106">Calcium</keyword>
<dbReference type="InterPro" id="IPR006026">
    <property type="entry name" value="Peptidase_Metallo"/>
</dbReference>
<feature type="binding site" evidence="7">
    <location>
        <position position="251"/>
    </location>
    <ligand>
        <name>Zn(2+)</name>
        <dbReference type="ChEBI" id="CHEBI:29105"/>
        <label>2</label>
        <note>catalytic</note>
    </ligand>
</feature>
<dbReference type="PANTHER" id="PTHR10201:SF323">
    <property type="entry name" value="MATRIX METALLOPROTEINASE-21"/>
    <property type="match status" value="1"/>
</dbReference>
<dbReference type="GO" id="GO:0031012">
    <property type="term" value="C:extracellular matrix"/>
    <property type="evidence" value="ECO:0007669"/>
    <property type="project" value="InterPro"/>
</dbReference>
<dbReference type="SUPFAM" id="SSF89372">
    <property type="entry name" value="Fucose-specific lectin"/>
    <property type="match status" value="1"/>
</dbReference>
<feature type="binding site" evidence="7">
    <location>
        <position position="213"/>
    </location>
    <ligand>
        <name>Ca(2+)</name>
        <dbReference type="ChEBI" id="CHEBI:29108"/>
        <label>1</label>
    </ligand>
</feature>
<comment type="cofactor">
    <cofactor evidence="7">
        <name>Ca(2+)</name>
        <dbReference type="ChEBI" id="CHEBI:29108"/>
    </cofactor>
    <text evidence="7">Can bind about 5 Ca(2+) ions per subunit.</text>
</comment>
<name>A0A2S4L3R2_9HYPO</name>